<evidence type="ECO:0000313" key="4">
    <source>
        <dbReference type="Proteomes" id="UP001480595"/>
    </source>
</evidence>
<evidence type="ECO:0000256" key="2">
    <source>
        <dbReference type="SAM" id="MobiDB-lite"/>
    </source>
</evidence>
<sequence length="455" mass="51218">MPVEVDTVDLAPGVRFTQSVVAVCDNQDERAAMNDIEPMRTFKFYANYNPKATVLFRLSIAFSKEETLYLELTPSVIESLEKNTCDEQDDNRPRCFDTIKRLLNGHTSFTRLQFHLRSPGRFIVPSKFDRSRLADGTNPTSALIIYLAAASTFSLYMPQNALPKTKCDTFLEAVKTSSAMTEGSSLASERMTDLRTIYNGKGGELLSIEDQDCLRRSISGGVVPTIAADLLSYVRPPDYPIEEQNSLLLPSSQESTASKSDDATVAVPTPPPYRSSYEKHGSEKPGDAEGRSGHLNKRYRSSDNEHNKLSKRRVLDTQSMFTITSLGPVESTIRALQERIEKVEAERKRTEAKLESRIEELEAQVEEQQNEIAMLQKDHEGVKYDQERTADDVDTLCTKVDELAQDHDTLKESWVESGKESLRDDIYELIKQCSQESADSFLAGIKKQMRRALED</sequence>
<feature type="compositionally biased region" description="Polar residues" evidence="2">
    <location>
        <begin position="248"/>
        <end position="258"/>
    </location>
</feature>
<evidence type="ECO:0000313" key="3">
    <source>
        <dbReference type="EMBL" id="KAK8073378.1"/>
    </source>
</evidence>
<comment type="caution">
    <text evidence="3">The sequence shown here is derived from an EMBL/GenBank/DDBJ whole genome shotgun (WGS) entry which is preliminary data.</text>
</comment>
<dbReference type="GeneID" id="92088749"/>
<accession>A0ABR1VQ53</accession>
<feature type="coiled-coil region" evidence="1">
    <location>
        <begin position="333"/>
        <end position="378"/>
    </location>
</feature>
<dbReference type="Gene3D" id="1.10.287.1490">
    <property type="match status" value="1"/>
</dbReference>
<name>A0ABR1VQ53_9PEZI</name>
<keyword evidence="4" id="KW-1185">Reference proteome</keyword>
<evidence type="ECO:0000256" key="1">
    <source>
        <dbReference type="SAM" id="Coils"/>
    </source>
</evidence>
<dbReference type="EMBL" id="JAQQWL010000005">
    <property type="protein sequence ID" value="KAK8073378.1"/>
    <property type="molecule type" value="Genomic_DNA"/>
</dbReference>
<dbReference type="Proteomes" id="UP001480595">
    <property type="component" value="Unassembled WGS sequence"/>
</dbReference>
<dbReference type="RefSeq" id="XP_066717853.1">
    <property type="nucleotide sequence ID" value="XM_066855686.1"/>
</dbReference>
<feature type="compositionally biased region" description="Basic and acidic residues" evidence="2">
    <location>
        <begin position="276"/>
        <end position="292"/>
    </location>
</feature>
<proteinExistence type="predicted"/>
<feature type="region of interest" description="Disordered" evidence="2">
    <location>
        <begin position="248"/>
        <end position="313"/>
    </location>
</feature>
<organism evidence="3 4">
    <name type="scientific">Apiospora phragmitis</name>
    <dbReference type="NCBI Taxonomy" id="2905665"/>
    <lineage>
        <taxon>Eukaryota</taxon>
        <taxon>Fungi</taxon>
        <taxon>Dikarya</taxon>
        <taxon>Ascomycota</taxon>
        <taxon>Pezizomycotina</taxon>
        <taxon>Sordariomycetes</taxon>
        <taxon>Xylariomycetidae</taxon>
        <taxon>Amphisphaeriales</taxon>
        <taxon>Apiosporaceae</taxon>
        <taxon>Apiospora</taxon>
    </lineage>
</organism>
<keyword evidence="1" id="KW-0175">Coiled coil</keyword>
<reference evidence="3 4" key="1">
    <citation type="submission" date="2023-01" db="EMBL/GenBank/DDBJ databases">
        <title>Analysis of 21 Apiospora genomes using comparative genomics revels a genus with tremendous synthesis potential of carbohydrate active enzymes and secondary metabolites.</title>
        <authorList>
            <person name="Sorensen T."/>
        </authorList>
    </citation>
    <scope>NUCLEOTIDE SEQUENCE [LARGE SCALE GENOMIC DNA]</scope>
    <source>
        <strain evidence="3 4">CBS 135458</strain>
    </source>
</reference>
<gene>
    <name evidence="3" type="ORF">PG994_004277</name>
</gene>
<protein>
    <submittedName>
        <fullName evidence="3">Uncharacterized protein</fullName>
    </submittedName>
</protein>